<dbReference type="GO" id="GO:0008474">
    <property type="term" value="F:palmitoyl-(protein) hydrolase activity"/>
    <property type="evidence" value="ECO:0007669"/>
    <property type="project" value="UniProtKB-EC"/>
</dbReference>
<dbReference type="InterPro" id="IPR029058">
    <property type="entry name" value="AB_hydrolase_fold"/>
</dbReference>
<evidence type="ECO:0000256" key="2">
    <source>
        <dbReference type="ARBA" id="ARBA00012423"/>
    </source>
</evidence>
<dbReference type="AlphaFoldDB" id="A0A4R0R2L6"/>
<dbReference type="GO" id="GO:0005737">
    <property type="term" value="C:cytoplasm"/>
    <property type="evidence" value="ECO:0007669"/>
    <property type="project" value="TreeGrafter"/>
</dbReference>
<evidence type="ECO:0000256" key="1">
    <source>
        <dbReference type="ARBA" id="ARBA00006499"/>
    </source>
</evidence>
<dbReference type="Gene3D" id="3.40.50.1820">
    <property type="entry name" value="alpha/beta hydrolase"/>
    <property type="match status" value="1"/>
</dbReference>
<keyword evidence="6" id="KW-0276">Fatty acid metabolism</keyword>
<keyword evidence="6" id="KW-0443">Lipid metabolism</keyword>
<evidence type="ECO:0000259" key="10">
    <source>
        <dbReference type="Pfam" id="PF02230"/>
    </source>
</evidence>
<evidence type="ECO:0000256" key="7">
    <source>
        <dbReference type="ARBA" id="ARBA00029392"/>
    </source>
</evidence>
<dbReference type="GO" id="GO:0052689">
    <property type="term" value="F:carboxylic ester hydrolase activity"/>
    <property type="evidence" value="ECO:0007669"/>
    <property type="project" value="UniProtKB-KW"/>
</dbReference>
<feature type="domain" description="Phospholipase/carboxylesterase/thioesterase" evidence="10">
    <location>
        <begin position="10"/>
        <end position="239"/>
    </location>
</feature>
<dbReference type="GO" id="GO:0006631">
    <property type="term" value="P:fatty acid metabolic process"/>
    <property type="evidence" value="ECO:0007669"/>
    <property type="project" value="UniProtKB-KW"/>
</dbReference>
<keyword evidence="4" id="KW-0719">Serine esterase</keyword>
<protein>
    <recommendedName>
        <fullName evidence="3">Acyl-protein thioesterase 1</fullName>
        <ecNumber evidence="2">3.1.2.22</ecNumber>
    </recommendedName>
    <alternativeName>
        <fullName evidence="8">Palmitoyl-protein hydrolase</fullName>
    </alternativeName>
</protein>
<comment type="caution">
    <text evidence="11">The sequence shown here is derived from an EMBL/GenBank/DDBJ whole genome shotgun (WGS) entry which is preliminary data.</text>
</comment>
<dbReference type="SUPFAM" id="SSF53474">
    <property type="entry name" value="alpha/beta-Hydrolases"/>
    <property type="match status" value="1"/>
</dbReference>
<accession>A0A4R0R2L6</accession>
<comment type="similarity">
    <text evidence="1">Belongs to the AB hydrolase superfamily. AB hydrolase 2 family.</text>
</comment>
<dbReference type="PANTHER" id="PTHR10655:SF17">
    <property type="entry name" value="LYSOPHOSPHOLIPASE-LIKE PROTEIN 1"/>
    <property type="match status" value="1"/>
</dbReference>
<dbReference type="Pfam" id="PF02230">
    <property type="entry name" value="Abhydrolase_2"/>
    <property type="match status" value="1"/>
</dbReference>
<keyword evidence="5" id="KW-0378">Hydrolase</keyword>
<evidence type="ECO:0000256" key="5">
    <source>
        <dbReference type="ARBA" id="ARBA00022801"/>
    </source>
</evidence>
<dbReference type="InterPro" id="IPR050565">
    <property type="entry name" value="LYPA1-2/EST-like"/>
</dbReference>
<dbReference type="EMBL" id="RWJN01000479">
    <property type="protein sequence ID" value="TCD61322.1"/>
    <property type="molecule type" value="Genomic_DNA"/>
</dbReference>
<dbReference type="InterPro" id="IPR003140">
    <property type="entry name" value="PLipase/COase/thioEstase"/>
</dbReference>
<organism evidence="11 12">
    <name type="scientific">Steccherinum ochraceum</name>
    <dbReference type="NCBI Taxonomy" id="92696"/>
    <lineage>
        <taxon>Eukaryota</taxon>
        <taxon>Fungi</taxon>
        <taxon>Dikarya</taxon>
        <taxon>Basidiomycota</taxon>
        <taxon>Agaricomycotina</taxon>
        <taxon>Agaricomycetes</taxon>
        <taxon>Polyporales</taxon>
        <taxon>Steccherinaceae</taxon>
        <taxon>Steccherinum</taxon>
    </lineage>
</organism>
<keyword evidence="12" id="KW-1185">Reference proteome</keyword>
<dbReference type="EC" id="3.1.2.22" evidence="2"/>
<gene>
    <name evidence="11" type="ORF">EIP91_008583</name>
</gene>
<evidence type="ECO:0000256" key="3">
    <source>
        <dbReference type="ARBA" id="ARBA00014923"/>
    </source>
</evidence>
<dbReference type="Proteomes" id="UP000292702">
    <property type="component" value="Unassembled WGS sequence"/>
</dbReference>
<comment type="catalytic activity">
    <reaction evidence="9">
        <text>S-hexadecanoyl-L-cysteinyl-[protein] + H2O = L-cysteinyl-[protein] + hexadecanoate + H(+)</text>
        <dbReference type="Rhea" id="RHEA:19233"/>
        <dbReference type="Rhea" id="RHEA-COMP:10131"/>
        <dbReference type="Rhea" id="RHEA-COMP:11032"/>
        <dbReference type="ChEBI" id="CHEBI:7896"/>
        <dbReference type="ChEBI" id="CHEBI:15377"/>
        <dbReference type="ChEBI" id="CHEBI:15378"/>
        <dbReference type="ChEBI" id="CHEBI:29950"/>
        <dbReference type="ChEBI" id="CHEBI:74151"/>
        <dbReference type="EC" id="3.1.2.22"/>
    </reaction>
</comment>
<evidence type="ECO:0000313" key="11">
    <source>
        <dbReference type="EMBL" id="TCD61322.1"/>
    </source>
</evidence>
<reference evidence="11 12" key="1">
    <citation type="submission" date="2018-11" db="EMBL/GenBank/DDBJ databases">
        <title>Genome assembly of Steccherinum ochraceum LE-BIN_3174, the white-rot fungus of the Steccherinaceae family (The Residual Polyporoid clade, Polyporales, Basidiomycota).</title>
        <authorList>
            <person name="Fedorova T.V."/>
            <person name="Glazunova O.A."/>
            <person name="Landesman E.O."/>
            <person name="Moiseenko K.V."/>
            <person name="Psurtseva N.V."/>
            <person name="Savinova O.S."/>
            <person name="Shakhova N.V."/>
            <person name="Tyazhelova T.V."/>
            <person name="Vasina D.V."/>
        </authorList>
    </citation>
    <scope>NUCLEOTIDE SEQUENCE [LARGE SCALE GENOMIC DNA]</scope>
    <source>
        <strain evidence="11 12">LE-BIN_3174</strain>
    </source>
</reference>
<evidence type="ECO:0000256" key="6">
    <source>
        <dbReference type="ARBA" id="ARBA00022832"/>
    </source>
</evidence>
<proteinExistence type="inferred from homology"/>
<evidence type="ECO:0000256" key="9">
    <source>
        <dbReference type="ARBA" id="ARBA00047337"/>
    </source>
</evidence>
<dbReference type="OrthoDB" id="2418081at2759"/>
<dbReference type="STRING" id="92696.A0A4R0R2L6"/>
<evidence type="ECO:0000313" key="12">
    <source>
        <dbReference type="Proteomes" id="UP000292702"/>
    </source>
</evidence>
<name>A0A4R0R2L6_9APHY</name>
<evidence type="ECO:0000256" key="8">
    <source>
        <dbReference type="ARBA" id="ARBA00031195"/>
    </source>
</evidence>
<sequence>MATSALLSHITVPATAAKHTATIIFVHGLGDTGAGWKFVAEDLGRHEKLRHVKWILPNAPKMRVTANSGMEMSSWFDIFAFDGSKGDDVQGMQKTVSSLSQLISNEVDSGIPSERIVLGGFSQGAAMTLLTGLTTEWKLGGLVALSGRLPMQKELDSDPTLIKNTHFAQTPLFWGHGTADPLVPFSRAETSVEFLRTKIGVKDTNGDSLVGLKFHAYAGMQHTACDVELEHLREWLSKAIPEESS</sequence>
<comment type="function">
    <text evidence="7">Hydrolyzes fatty acids from S-acylated cysteine residues in proteins with a strong preference for palmitoylated G-alpha proteins over other acyl substrates. Mediates the deacylation of G-alpha proteins such as GPA1 in vivo, but has weak or no activity toward palmitoylated Ras proteins. Has weak lysophospholipase activity in vitro; however such activity may not exist in vivo.</text>
</comment>
<dbReference type="PANTHER" id="PTHR10655">
    <property type="entry name" value="LYSOPHOSPHOLIPASE-RELATED"/>
    <property type="match status" value="1"/>
</dbReference>
<evidence type="ECO:0000256" key="4">
    <source>
        <dbReference type="ARBA" id="ARBA00022487"/>
    </source>
</evidence>